<dbReference type="InterPro" id="IPR029052">
    <property type="entry name" value="Metallo-depent_PP-like"/>
</dbReference>
<dbReference type="InterPro" id="IPR051158">
    <property type="entry name" value="Metallophosphoesterase_sf"/>
</dbReference>
<reference evidence="4 5" key="1">
    <citation type="submission" date="2018-04" db="EMBL/GenBank/DDBJ databases">
        <title>Sphingobacterium cortibacter sp. nov.</title>
        <authorList>
            <person name="Li Y."/>
        </authorList>
    </citation>
    <scope>NUCLEOTIDE SEQUENCE [LARGE SCALE GENOMIC DNA]</scope>
    <source>
        <strain evidence="4 5">2c-3</strain>
    </source>
</reference>
<dbReference type="Gene3D" id="3.60.21.10">
    <property type="match status" value="1"/>
</dbReference>
<evidence type="ECO:0000256" key="1">
    <source>
        <dbReference type="ARBA" id="ARBA00022723"/>
    </source>
</evidence>
<evidence type="ECO:0000256" key="2">
    <source>
        <dbReference type="ARBA" id="ARBA00022801"/>
    </source>
</evidence>
<dbReference type="Pfam" id="PF00149">
    <property type="entry name" value="Metallophos"/>
    <property type="match status" value="1"/>
</dbReference>
<dbReference type="PIRSF" id="PIRSF008292">
    <property type="entry name" value="UCP008292"/>
    <property type="match status" value="1"/>
</dbReference>
<dbReference type="EMBL" id="QDKG01000003">
    <property type="protein sequence ID" value="PVH25110.1"/>
    <property type="molecule type" value="Genomic_DNA"/>
</dbReference>
<dbReference type="SUPFAM" id="SSF56300">
    <property type="entry name" value="Metallo-dependent phosphatases"/>
    <property type="match status" value="1"/>
</dbReference>
<dbReference type="GO" id="GO:0046872">
    <property type="term" value="F:metal ion binding"/>
    <property type="evidence" value="ECO:0007669"/>
    <property type="project" value="UniProtKB-KW"/>
</dbReference>
<dbReference type="Proteomes" id="UP000245627">
    <property type="component" value="Unassembled WGS sequence"/>
</dbReference>
<protein>
    <submittedName>
        <fullName evidence="4">Metallophosphoesterase</fullName>
    </submittedName>
</protein>
<evidence type="ECO:0000259" key="3">
    <source>
        <dbReference type="Pfam" id="PF00149"/>
    </source>
</evidence>
<organism evidence="4 5">
    <name type="scientific">Sphingobacterium corticibacter</name>
    <dbReference type="NCBI Taxonomy" id="2171749"/>
    <lineage>
        <taxon>Bacteria</taxon>
        <taxon>Pseudomonadati</taxon>
        <taxon>Bacteroidota</taxon>
        <taxon>Sphingobacteriia</taxon>
        <taxon>Sphingobacteriales</taxon>
        <taxon>Sphingobacteriaceae</taxon>
        <taxon>Sphingobacterium</taxon>
    </lineage>
</organism>
<evidence type="ECO:0000313" key="5">
    <source>
        <dbReference type="Proteomes" id="UP000245627"/>
    </source>
</evidence>
<dbReference type="RefSeq" id="WP_116775699.1">
    <property type="nucleotide sequence ID" value="NZ_QDKG01000003.1"/>
</dbReference>
<dbReference type="AlphaFoldDB" id="A0A2T8HI88"/>
<keyword evidence="2" id="KW-0378">Hydrolase</keyword>
<keyword evidence="1" id="KW-0479">Metal-binding</keyword>
<dbReference type="InterPro" id="IPR016538">
    <property type="entry name" value="UCP008292"/>
</dbReference>
<accession>A0A2T8HI88</accession>
<feature type="domain" description="Calcineurin-like phosphoesterase" evidence="3">
    <location>
        <begin position="9"/>
        <end position="210"/>
    </location>
</feature>
<dbReference type="PANTHER" id="PTHR31302">
    <property type="entry name" value="TRANSMEMBRANE PROTEIN WITH METALLOPHOSPHOESTERASE DOMAIN-RELATED"/>
    <property type="match status" value="1"/>
</dbReference>
<keyword evidence="5" id="KW-1185">Reference proteome</keyword>
<dbReference type="PANTHER" id="PTHR31302:SF31">
    <property type="entry name" value="PHOSPHODIESTERASE YAEI"/>
    <property type="match status" value="1"/>
</dbReference>
<sequence length="246" mass="27208">MNAKRTAKRVAAMADIHIKMNDRGKMKTIFEEVSHEADVLVICGDLTDTGDEDEAAILAEDLRALQIPVVGVLGNHDYEKGRQKIIKQILMENKMTILDGESTVLADIGFAGVKGFGGGFDQYMLSIFGEDMMKSFVHEVVNESLQLERALTRLDQEHPEIPKIALLHYAPIQETVVGEPEVLFPFLGSSRLAEPINRGNVFAAFHGHAHAGTLEGKTKEGIPVFNVAMPVLRKSKSDKCYYMLKV</sequence>
<dbReference type="GO" id="GO:0009245">
    <property type="term" value="P:lipid A biosynthetic process"/>
    <property type="evidence" value="ECO:0007669"/>
    <property type="project" value="TreeGrafter"/>
</dbReference>
<dbReference type="OrthoDB" id="9783437at2"/>
<proteinExistence type="predicted"/>
<dbReference type="GO" id="GO:0016020">
    <property type="term" value="C:membrane"/>
    <property type="evidence" value="ECO:0007669"/>
    <property type="project" value="GOC"/>
</dbReference>
<dbReference type="InterPro" id="IPR004843">
    <property type="entry name" value="Calcineurin-like_PHP"/>
</dbReference>
<name>A0A2T8HI88_9SPHI</name>
<evidence type="ECO:0000313" key="4">
    <source>
        <dbReference type="EMBL" id="PVH25110.1"/>
    </source>
</evidence>
<dbReference type="GO" id="GO:0008758">
    <property type="term" value="F:UDP-2,3-diacylglucosamine hydrolase activity"/>
    <property type="evidence" value="ECO:0007669"/>
    <property type="project" value="TreeGrafter"/>
</dbReference>
<comment type="caution">
    <text evidence="4">The sequence shown here is derived from an EMBL/GenBank/DDBJ whole genome shotgun (WGS) entry which is preliminary data.</text>
</comment>
<gene>
    <name evidence="4" type="ORF">DC487_09265</name>
</gene>